<comment type="similarity">
    <text evidence="1">Belongs to the low molecular weight phosphotyrosine protein phosphatase family.</text>
</comment>
<dbReference type="Proteomes" id="UP000191820">
    <property type="component" value="Chromosome"/>
</dbReference>
<sequence>MSLTNTRNVTSKVDFSKIKSVLFVCLGNICRSPSAEAVFRSQAKSFSLTVEIDSAGTAAYHQGNPPDPRSIAAGEKRGLDFTNMQARQVLDSDFEHFDLILAADKNNLNDLLRRCPAQYQHKLQLILSFTDTEGEAREVPDPYYGGEQGFELVLDLLEASLSQLAKKMS</sequence>
<accession>A0ABN4YCB7</accession>
<gene>
    <name evidence="6" type="ORF">SJ2017_1738</name>
</gene>
<dbReference type="SUPFAM" id="SSF52788">
    <property type="entry name" value="Phosphotyrosine protein phosphatases I"/>
    <property type="match status" value="1"/>
</dbReference>
<evidence type="ECO:0000256" key="1">
    <source>
        <dbReference type="ARBA" id="ARBA00011063"/>
    </source>
</evidence>
<evidence type="ECO:0000256" key="3">
    <source>
        <dbReference type="ARBA" id="ARBA00022801"/>
    </source>
</evidence>
<dbReference type="Pfam" id="PF01451">
    <property type="entry name" value="LMWPc"/>
    <property type="match status" value="1"/>
</dbReference>
<protein>
    <recommendedName>
        <fullName evidence="2">protein-tyrosine-phosphatase</fullName>
        <ecNumber evidence="2">3.1.3.48</ecNumber>
    </recommendedName>
</protein>
<reference evidence="6 7" key="1">
    <citation type="submission" date="2017-03" db="EMBL/GenBank/DDBJ databases">
        <title>Genome sequencing of Shewanella japonica KCTC 22435.</title>
        <authorList>
            <person name="Kim K.M."/>
        </authorList>
    </citation>
    <scope>NUCLEOTIDE SEQUENCE [LARGE SCALE GENOMIC DNA]</scope>
    <source>
        <strain evidence="6 7">KCTC 22435</strain>
    </source>
</reference>
<dbReference type="EMBL" id="CP020472">
    <property type="protein sequence ID" value="ARD22051.1"/>
    <property type="molecule type" value="Genomic_DNA"/>
</dbReference>
<proteinExistence type="inferred from homology"/>
<dbReference type="EC" id="3.1.3.48" evidence="2"/>
<keyword evidence="7" id="KW-1185">Reference proteome</keyword>
<dbReference type="InterPro" id="IPR017867">
    <property type="entry name" value="Tyr_phospatase_low_mol_wt"/>
</dbReference>
<dbReference type="PANTHER" id="PTHR11717">
    <property type="entry name" value="LOW MOLECULAR WEIGHT PROTEIN TYROSINE PHOSPHATASE"/>
    <property type="match status" value="1"/>
</dbReference>
<feature type="domain" description="Phosphotyrosine protein phosphatase I" evidence="5">
    <location>
        <begin position="19"/>
        <end position="167"/>
    </location>
</feature>
<dbReference type="Gene3D" id="3.40.50.2300">
    <property type="match status" value="1"/>
</dbReference>
<organism evidence="6 7">
    <name type="scientific">Shewanella japonica</name>
    <dbReference type="NCBI Taxonomy" id="93973"/>
    <lineage>
        <taxon>Bacteria</taxon>
        <taxon>Pseudomonadati</taxon>
        <taxon>Pseudomonadota</taxon>
        <taxon>Gammaproteobacteria</taxon>
        <taxon>Alteromonadales</taxon>
        <taxon>Shewanellaceae</taxon>
        <taxon>Shewanella</taxon>
    </lineage>
</organism>
<keyword evidence="4" id="KW-0904">Protein phosphatase</keyword>
<dbReference type="PANTHER" id="PTHR11717:SF7">
    <property type="entry name" value="LOW MOLECULAR WEIGHT PHOSPHOTYROSINE PROTEIN PHOSPHATASE"/>
    <property type="match status" value="1"/>
</dbReference>
<dbReference type="CDD" id="cd16343">
    <property type="entry name" value="LMWPTP"/>
    <property type="match status" value="1"/>
</dbReference>
<dbReference type="PRINTS" id="PR00719">
    <property type="entry name" value="LMWPTPASE"/>
</dbReference>
<evidence type="ECO:0000313" key="7">
    <source>
        <dbReference type="Proteomes" id="UP000191820"/>
    </source>
</evidence>
<dbReference type="InterPro" id="IPR050438">
    <property type="entry name" value="LMW_PTPase"/>
</dbReference>
<keyword evidence="3" id="KW-0378">Hydrolase</keyword>
<name>A0ABN4YCB7_9GAMM</name>
<evidence type="ECO:0000313" key="6">
    <source>
        <dbReference type="EMBL" id="ARD22051.1"/>
    </source>
</evidence>
<evidence type="ECO:0000256" key="4">
    <source>
        <dbReference type="ARBA" id="ARBA00022912"/>
    </source>
</evidence>
<evidence type="ECO:0000259" key="5">
    <source>
        <dbReference type="SMART" id="SM00226"/>
    </source>
</evidence>
<dbReference type="InterPro" id="IPR023485">
    <property type="entry name" value="Ptyr_pPase"/>
</dbReference>
<dbReference type="SMART" id="SM00226">
    <property type="entry name" value="LMWPc"/>
    <property type="match status" value="1"/>
</dbReference>
<evidence type="ECO:0000256" key="2">
    <source>
        <dbReference type="ARBA" id="ARBA00013064"/>
    </source>
</evidence>
<dbReference type="InterPro" id="IPR036196">
    <property type="entry name" value="Ptyr_pPase_sf"/>
</dbReference>